<gene>
    <name evidence="3" type="ORF">G647_05668</name>
</gene>
<dbReference type="PANTHER" id="PTHR31001">
    <property type="entry name" value="UNCHARACTERIZED TRANSCRIPTIONAL REGULATORY PROTEIN"/>
    <property type="match status" value="1"/>
</dbReference>
<evidence type="ECO:0000313" key="3">
    <source>
        <dbReference type="EMBL" id="ETI23861.1"/>
    </source>
</evidence>
<dbReference type="HOGENOM" id="CLU_936908_0_0_1"/>
<evidence type="ECO:0008006" key="5">
    <source>
        <dbReference type="Google" id="ProtNLM"/>
    </source>
</evidence>
<name>V9DB11_9EURO</name>
<evidence type="ECO:0000313" key="4">
    <source>
        <dbReference type="Proteomes" id="UP000030678"/>
    </source>
</evidence>
<accession>V9DB11</accession>
<evidence type="ECO:0000256" key="1">
    <source>
        <dbReference type="ARBA" id="ARBA00004123"/>
    </source>
</evidence>
<dbReference type="CDD" id="cd12148">
    <property type="entry name" value="fungal_TF_MHR"/>
    <property type="match status" value="1"/>
</dbReference>
<dbReference type="GO" id="GO:0005634">
    <property type="term" value="C:nucleus"/>
    <property type="evidence" value="ECO:0007669"/>
    <property type="project" value="UniProtKB-SubCell"/>
</dbReference>
<dbReference type="AlphaFoldDB" id="V9DB11"/>
<dbReference type="PANTHER" id="PTHR31001:SF90">
    <property type="entry name" value="CENTROMERE DNA-BINDING PROTEIN COMPLEX CBF3 SUBUNIT B"/>
    <property type="match status" value="1"/>
</dbReference>
<dbReference type="GeneID" id="19984161"/>
<dbReference type="Proteomes" id="UP000030678">
    <property type="component" value="Unassembled WGS sequence"/>
</dbReference>
<dbReference type="VEuPathDB" id="FungiDB:G647_05668"/>
<proteinExistence type="predicted"/>
<dbReference type="InterPro" id="IPR050613">
    <property type="entry name" value="Sec_Metabolite_Reg"/>
</dbReference>
<keyword evidence="2" id="KW-0539">Nucleus</keyword>
<sequence length="297" mass="33920">MLLRLRRLKLDFSSTKPSSRDHLTMEPIPPTFPTYISYGNYLFEIAKLMVGHHKATIRSTTPYTKYEQVLAYDAQMRTLAPTGMPRYFHVVEPTHPSWPEWVPWARRSLTICFAHKMIMIHRNFIRQSFTNPAYSMTRTTCVAAAKAILKEANLAKDRAGPIIWVDKAFCVAAGMVLCLDIFHRSESDPEFKSHKERITKCIQFLRRYDTSTIAVRGAKVLIFLLAERDKVALSLTSLPHVIDLSRLLHALEAETGFGPTSDQQSRSIPPLLPSQAGFRNHFIFDPLLQFGYNPPLT</sequence>
<dbReference type="EMBL" id="KB822705">
    <property type="protein sequence ID" value="ETI23861.1"/>
    <property type="molecule type" value="Genomic_DNA"/>
</dbReference>
<organism evidence="3 4">
    <name type="scientific">Cladophialophora carrionii CBS 160.54</name>
    <dbReference type="NCBI Taxonomy" id="1279043"/>
    <lineage>
        <taxon>Eukaryota</taxon>
        <taxon>Fungi</taxon>
        <taxon>Dikarya</taxon>
        <taxon>Ascomycota</taxon>
        <taxon>Pezizomycotina</taxon>
        <taxon>Eurotiomycetes</taxon>
        <taxon>Chaetothyriomycetidae</taxon>
        <taxon>Chaetothyriales</taxon>
        <taxon>Herpotrichiellaceae</taxon>
        <taxon>Cladophialophora</taxon>
    </lineage>
</organism>
<protein>
    <recommendedName>
        <fullName evidence="5">Transcription factor domain-containing protein</fullName>
    </recommendedName>
</protein>
<comment type="subcellular location">
    <subcellularLocation>
        <location evidence="1">Nucleus</location>
    </subcellularLocation>
</comment>
<dbReference type="RefSeq" id="XP_008728216.1">
    <property type="nucleotide sequence ID" value="XM_008729994.1"/>
</dbReference>
<evidence type="ECO:0000256" key="2">
    <source>
        <dbReference type="ARBA" id="ARBA00023242"/>
    </source>
</evidence>
<reference evidence="3 4" key="1">
    <citation type="submission" date="2013-03" db="EMBL/GenBank/DDBJ databases">
        <title>The Genome Sequence of Cladophialophora carrionii CBS 160.54.</title>
        <authorList>
            <consortium name="The Broad Institute Genomics Platform"/>
            <person name="Cuomo C."/>
            <person name="de Hoog S."/>
            <person name="Gorbushina A."/>
            <person name="Walker B."/>
            <person name="Young S.K."/>
            <person name="Zeng Q."/>
            <person name="Gargeya S."/>
            <person name="Fitzgerald M."/>
            <person name="Haas B."/>
            <person name="Abouelleil A."/>
            <person name="Allen A.W."/>
            <person name="Alvarado L."/>
            <person name="Arachchi H.M."/>
            <person name="Berlin A.M."/>
            <person name="Chapman S.B."/>
            <person name="Gainer-Dewar J."/>
            <person name="Goldberg J."/>
            <person name="Griggs A."/>
            <person name="Gujja S."/>
            <person name="Hansen M."/>
            <person name="Howarth C."/>
            <person name="Imamovic A."/>
            <person name="Ireland A."/>
            <person name="Larimer J."/>
            <person name="McCowan C."/>
            <person name="Murphy C."/>
            <person name="Pearson M."/>
            <person name="Poon T.W."/>
            <person name="Priest M."/>
            <person name="Roberts A."/>
            <person name="Saif S."/>
            <person name="Shea T."/>
            <person name="Sisk P."/>
            <person name="Sykes S."/>
            <person name="Wortman J."/>
            <person name="Nusbaum C."/>
            <person name="Birren B."/>
        </authorList>
    </citation>
    <scope>NUCLEOTIDE SEQUENCE [LARGE SCALE GENOMIC DNA]</scope>
    <source>
        <strain evidence="3 4">CBS 160.54</strain>
    </source>
</reference>
<dbReference type="OrthoDB" id="410267at2759"/>